<organism evidence="5 6">
    <name type="scientific">Neptuniibacter caesariensis</name>
    <dbReference type="NCBI Taxonomy" id="207954"/>
    <lineage>
        <taxon>Bacteria</taxon>
        <taxon>Pseudomonadati</taxon>
        <taxon>Pseudomonadota</taxon>
        <taxon>Gammaproteobacteria</taxon>
        <taxon>Oceanospirillales</taxon>
        <taxon>Oceanospirillaceae</taxon>
        <taxon>Neptuniibacter</taxon>
    </lineage>
</organism>
<name>A0A7U8GU17_NEPCE</name>
<dbReference type="PANTHER" id="PTHR42845:SF2">
    <property type="entry name" value="F420-NON-REDUCING HYDROGENASE VHU SUBUNIT G"/>
    <property type="match status" value="1"/>
</dbReference>
<comment type="caution">
    <text evidence="5">The sequence shown here is derived from an EMBL/GenBank/DDBJ whole genome shotgun (WGS) entry which is preliminary data.</text>
</comment>
<evidence type="ECO:0000259" key="4">
    <source>
        <dbReference type="Pfam" id="PF01058"/>
    </source>
</evidence>
<keyword evidence="2" id="KW-0560">Oxidoreductase</keyword>
<dbReference type="InterPro" id="IPR037024">
    <property type="entry name" value="NiFe_Hase_small_N_sf"/>
</dbReference>
<sequence>MSKPTLAVHKFSSCDGCQLALLNMGEALADLAQHVEIKHFVEAGLVNEDAKVDIALVEGSVVTAKDQQRIRRVRSNSRYLISMGACATSGGIQALKNLADNPADWIGQIYPQPEFIDSLDRSSAIKQYVEVDFELWGCPVSSLQVSEAVATLLNGAEPLDNQEKLCIECKRAGKICTLVTGGEPCLGPVTRAGCGALCPAFGRACYGCYGGAELSNQSGLRKRLEGLGLPPESIQKRMHLIHPDPQQQNER</sequence>
<feature type="domain" description="NADH:ubiquinone oxidoreductase-like 20kDa subunit" evidence="4">
    <location>
        <begin position="14"/>
        <end position="151"/>
    </location>
</feature>
<evidence type="ECO:0000256" key="3">
    <source>
        <dbReference type="ARBA" id="ARBA00023291"/>
    </source>
</evidence>
<dbReference type="Proteomes" id="UP000002171">
    <property type="component" value="Unassembled WGS sequence"/>
</dbReference>
<dbReference type="GO" id="GO:0016491">
    <property type="term" value="F:oxidoreductase activity"/>
    <property type="evidence" value="ECO:0007669"/>
    <property type="project" value="UniProtKB-KW"/>
</dbReference>
<dbReference type="AlphaFoldDB" id="A0A7U8GU17"/>
<gene>
    <name evidence="5" type="ORF">MED92_07386</name>
</gene>
<keyword evidence="3" id="KW-0003">3Fe-4S</keyword>
<dbReference type="InterPro" id="IPR006137">
    <property type="entry name" value="NADH_UbQ_OxRdtase-like_20kDa"/>
</dbReference>
<dbReference type="InterPro" id="IPR051349">
    <property type="entry name" value="Hydrogenase_assoc-protein"/>
</dbReference>
<reference evidence="5 6" key="1">
    <citation type="submission" date="2006-02" db="EMBL/GenBank/DDBJ databases">
        <authorList>
            <person name="Pinhassi J."/>
            <person name="Pedros-Alio C."/>
            <person name="Ferriera S."/>
            <person name="Johnson J."/>
            <person name="Kravitz S."/>
            <person name="Halpern A."/>
            <person name="Remington K."/>
            <person name="Beeson K."/>
            <person name="Tran B."/>
            <person name="Rogers Y.-H."/>
            <person name="Friedman R."/>
            <person name="Venter J.C."/>
        </authorList>
    </citation>
    <scope>NUCLEOTIDE SEQUENCE [LARGE SCALE GENOMIC DNA]</scope>
    <source>
        <strain evidence="5 6">MED92</strain>
    </source>
</reference>
<dbReference type="PANTHER" id="PTHR42845">
    <property type="entry name" value="COENZYME F420-REDUCING HYDROGENASE, GAMMA SUBUNIT"/>
    <property type="match status" value="1"/>
</dbReference>
<evidence type="ECO:0000256" key="2">
    <source>
        <dbReference type="ARBA" id="ARBA00023002"/>
    </source>
</evidence>
<proteinExistence type="predicted"/>
<dbReference type="OrthoDB" id="9787729at2"/>
<accession>A0A7U8GU17</accession>
<protein>
    <recommendedName>
        <fullName evidence="4">NADH:ubiquinone oxidoreductase-like 20kDa subunit domain-containing protein</fullName>
    </recommendedName>
</protein>
<keyword evidence="6" id="KW-1185">Reference proteome</keyword>
<dbReference type="RefSeq" id="WP_007021941.1">
    <property type="nucleotide sequence ID" value="NZ_CH724126.1"/>
</dbReference>
<keyword evidence="3" id="KW-0411">Iron-sulfur</keyword>
<dbReference type="GO" id="GO:0051538">
    <property type="term" value="F:3 iron, 4 sulfur cluster binding"/>
    <property type="evidence" value="ECO:0007669"/>
    <property type="project" value="UniProtKB-KW"/>
</dbReference>
<dbReference type="Gene3D" id="3.40.50.700">
    <property type="entry name" value="NADH:ubiquinone oxidoreductase-like, 20kDa subunit"/>
    <property type="match status" value="1"/>
</dbReference>
<keyword evidence="3" id="KW-0408">Iron</keyword>
<dbReference type="EMBL" id="AAOW01000001">
    <property type="protein sequence ID" value="EAR62923.1"/>
    <property type="molecule type" value="Genomic_DNA"/>
</dbReference>
<evidence type="ECO:0000256" key="1">
    <source>
        <dbReference type="ARBA" id="ARBA00001927"/>
    </source>
</evidence>
<dbReference type="SUPFAM" id="SSF56770">
    <property type="entry name" value="HydA/Nqo6-like"/>
    <property type="match status" value="1"/>
</dbReference>
<keyword evidence="3" id="KW-0479">Metal-binding</keyword>
<evidence type="ECO:0000313" key="6">
    <source>
        <dbReference type="Proteomes" id="UP000002171"/>
    </source>
</evidence>
<comment type="cofactor">
    <cofactor evidence="1">
        <name>[3Fe-4S] cluster</name>
        <dbReference type="ChEBI" id="CHEBI:21137"/>
    </cofactor>
</comment>
<evidence type="ECO:0000313" key="5">
    <source>
        <dbReference type="EMBL" id="EAR62923.1"/>
    </source>
</evidence>
<dbReference type="Pfam" id="PF01058">
    <property type="entry name" value="Oxidored_q6"/>
    <property type="match status" value="1"/>
</dbReference>